<dbReference type="Gramene" id="KRH49375">
    <property type="protein sequence ID" value="KRH49375"/>
    <property type="gene ID" value="GLYMA_07G149700"/>
</dbReference>
<evidence type="ECO:0000313" key="3">
    <source>
        <dbReference type="Proteomes" id="UP000008827"/>
    </source>
</evidence>
<dbReference type="AlphaFoldDB" id="A0A0R0JED5"/>
<reference evidence="1" key="3">
    <citation type="submission" date="2018-07" db="EMBL/GenBank/DDBJ databases">
        <title>WGS assembly of Glycine max.</title>
        <authorList>
            <person name="Schmutz J."/>
            <person name="Cannon S."/>
            <person name="Schlueter J."/>
            <person name="Ma J."/>
            <person name="Mitros T."/>
            <person name="Nelson W."/>
            <person name="Hyten D."/>
            <person name="Song Q."/>
            <person name="Thelen J."/>
            <person name="Cheng J."/>
            <person name="Xu D."/>
            <person name="Hellsten U."/>
            <person name="May G."/>
            <person name="Yu Y."/>
            <person name="Sakurai T."/>
            <person name="Umezawa T."/>
            <person name="Bhattacharyya M."/>
            <person name="Sandhu D."/>
            <person name="Valliyodan B."/>
            <person name="Lindquist E."/>
            <person name="Peto M."/>
            <person name="Grant D."/>
            <person name="Shu S."/>
            <person name="Goodstein D."/>
            <person name="Barry K."/>
            <person name="Futrell-Griggs M."/>
            <person name="Abernathy B."/>
            <person name="Du J."/>
            <person name="Tian Z."/>
            <person name="Zhu L."/>
            <person name="Gill N."/>
            <person name="Joshi T."/>
            <person name="Libault M."/>
            <person name="Sethuraman A."/>
            <person name="Zhang X."/>
            <person name="Shinozaki K."/>
            <person name="Nguyen H."/>
            <person name="Wing R."/>
            <person name="Cregan P."/>
            <person name="Specht J."/>
            <person name="Grimwood J."/>
            <person name="Rokhsar D."/>
            <person name="Stacey G."/>
            <person name="Shoemaker R."/>
            <person name="Jackson S."/>
        </authorList>
    </citation>
    <scope>NUCLEOTIDE SEQUENCE</scope>
    <source>
        <tissue evidence="1">Callus</tissue>
    </source>
</reference>
<sequence length="93" mass="10427">MRTETSRNVQNSVPYISLSHYYHLPPKHSSIGLKSHPNLLTLLLPMVITHHHPSTFPIATNMFAPASVTPTCIWFLASSHLRGSFLFSLQICS</sequence>
<accession>A0A0R0JED5</accession>
<evidence type="ECO:0000313" key="2">
    <source>
        <dbReference type="EnsemblPlants" id="KRH49375"/>
    </source>
</evidence>
<dbReference type="Proteomes" id="UP000008827">
    <property type="component" value="Chromosome 7"/>
</dbReference>
<name>A0A0R0JED5_SOYBN</name>
<evidence type="ECO:0000313" key="1">
    <source>
        <dbReference type="EMBL" id="KRH49375.1"/>
    </source>
</evidence>
<reference evidence="1 2" key="1">
    <citation type="journal article" date="2010" name="Nature">
        <title>Genome sequence of the palaeopolyploid soybean.</title>
        <authorList>
            <person name="Schmutz J."/>
            <person name="Cannon S.B."/>
            <person name="Schlueter J."/>
            <person name="Ma J."/>
            <person name="Mitros T."/>
            <person name="Nelson W."/>
            <person name="Hyten D.L."/>
            <person name="Song Q."/>
            <person name="Thelen J.J."/>
            <person name="Cheng J."/>
            <person name="Xu D."/>
            <person name="Hellsten U."/>
            <person name="May G.D."/>
            <person name="Yu Y."/>
            <person name="Sakurai T."/>
            <person name="Umezawa T."/>
            <person name="Bhattacharyya M.K."/>
            <person name="Sandhu D."/>
            <person name="Valliyodan B."/>
            <person name="Lindquist E."/>
            <person name="Peto M."/>
            <person name="Grant D."/>
            <person name="Shu S."/>
            <person name="Goodstein D."/>
            <person name="Barry K."/>
            <person name="Futrell-Griggs M."/>
            <person name="Abernathy B."/>
            <person name="Du J."/>
            <person name="Tian Z."/>
            <person name="Zhu L."/>
            <person name="Gill N."/>
            <person name="Joshi T."/>
            <person name="Libault M."/>
            <person name="Sethuraman A."/>
            <person name="Zhang X.-C."/>
            <person name="Shinozaki K."/>
            <person name="Nguyen H.T."/>
            <person name="Wing R.A."/>
            <person name="Cregan P."/>
            <person name="Specht J."/>
            <person name="Grimwood J."/>
            <person name="Rokhsar D."/>
            <person name="Stacey G."/>
            <person name="Shoemaker R.C."/>
            <person name="Jackson S.A."/>
        </authorList>
    </citation>
    <scope>NUCLEOTIDE SEQUENCE [LARGE SCALE GENOMIC DNA]</scope>
    <source>
        <strain evidence="2">cv. Williams 82</strain>
        <tissue evidence="1">Callus</tissue>
    </source>
</reference>
<gene>
    <name evidence="1" type="ORF">GLYMA_07G149700</name>
</gene>
<dbReference type="EnsemblPlants" id="KRH49375">
    <property type="protein sequence ID" value="KRH49375"/>
    <property type="gene ID" value="GLYMA_07G149700"/>
</dbReference>
<proteinExistence type="predicted"/>
<organism evidence="1">
    <name type="scientific">Glycine max</name>
    <name type="common">Soybean</name>
    <name type="synonym">Glycine hispida</name>
    <dbReference type="NCBI Taxonomy" id="3847"/>
    <lineage>
        <taxon>Eukaryota</taxon>
        <taxon>Viridiplantae</taxon>
        <taxon>Streptophyta</taxon>
        <taxon>Embryophyta</taxon>
        <taxon>Tracheophyta</taxon>
        <taxon>Spermatophyta</taxon>
        <taxon>Magnoliopsida</taxon>
        <taxon>eudicotyledons</taxon>
        <taxon>Gunneridae</taxon>
        <taxon>Pentapetalae</taxon>
        <taxon>rosids</taxon>
        <taxon>fabids</taxon>
        <taxon>Fabales</taxon>
        <taxon>Fabaceae</taxon>
        <taxon>Papilionoideae</taxon>
        <taxon>50 kb inversion clade</taxon>
        <taxon>NPAAA clade</taxon>
        <taxon>indigoferoid/millettioid clade</taxon>
        <taxon>Phaseoleae</taxon>
        <taxon>Glycine</taxon>
        <taxon>Glycine subgen. Soja</taxon>
    </lineage>
</organism>
<dbReference type="InParanoid" id="A0A0R0JED5"/>
<dbReference type="EMBL" id="CM000840">
    <property type="protein sequence ID" value="KRH49375.1"/>
    <property type="molecule type" value="Genomic_DNA"/>
</dbReference>
<protein>
    <submittedName>
        <fullName evidence="1 2">Uncharacterized protein</fullName>
    </submittedName>
</protein>
<keyword evidence="3" id="KW-1185">Reference proteome</keyword>
<reference evidence="2" key="2">
    <citation type="submission" date="2018-02" db="UniProtKB">
        <authorList>
            <consortium name="EnsemblPlants"/>
        </authorList>
    </citation>
    <scope>IDENTIFICATION</scope>
    <source>
        <strain evidence="2">Williams 82</strain>
    </source>
</reference>